<gene>
    <name evidence="2" type="ORF">ARC78_06375</name>
</gene>
<sequence>MRWACILLPHLAMDGVLRGCAEPALPRVLVSGPAQRRVLHSVSPAAAALGLKAGQSLVTAQALVAGFQVQPHAPQMQTHWQEFLAAWAYRFSSQVSLQYAQALIIEVEHSLGLFGPWPQFEARLRRELDALGFRHRIALAPNPVAARALANAGDGLVVDEAGLAALLGQLPVARTGFGAAAAAALARMGVRKVRQLQALPRASINRRFAPEVLQHLDALLGERAFVLQPYQPPEVFELRIELGYEVESSQALLFPLRRLTSDLAAFLAGRDGSVQRFSLLLEHEDRPLTCIDIGLLSAERDAGLLFDIARSRLEQAEIPAPVRQFGLRADQLPVFVPEYRELFDARPQQSMPWEQLRERLRARLGDQAVHGLRVHADHRPEQAWRSDMAGLAGDVPALLRPGWLLREPRPWPGAAPELLSGPERIESGWWEADIRRDYYRVATRFGQQAWAWRDVGGEGGFMLHGWFA</sequence>
<keyword evidence="1" id="KW-0227">DNA damage</keyword>
<dbReference type="RefSeq" id="WP_057505807.1">
    <property type="nucleotide sequence ID" value="NZ_LLXS01000010.1"/>
</dbReference>
<keyword evidence="2" id="KW-0808">Transferase</keyword>
<dbReference type="AlphaFoldDB" id="A0A0R0AG80"/>
<accession>A0A0R0AG80</accession>
<organism evidence="2 3">
    <name type="scientific">Stenotrophomonas pictorum JCM 9942</name>
    <dbReference type="NCBI Taxonomy" id="1236960"/>
    <lineage>
        <taxon>Bacteria</taxon>
        <taxon>Pseudomonadati</taxon>
        <taxon>Pseudomonadota</taxon>
        <taxon>Gammaproteobacteria</taxon>
        <taxon>Lysobacterales</taxon>
        <taxon>Lysobacteraceae</taxon>
        <taxon>Stenotrophomonas</taxon>
    </lineage>
</organism>
<dbReference type="Proteomes" id="UP000050836">
    <property type="component" value="Unassembled WGS sequence"/>
</dbReference>
<dbReference type="GO" id="GO:0016740">
    <property type="term" value="F:transferase activity"/>
    <property type="evidence" value="ECO:0007669"/>
    <property type="project" value="UniProtKB-KW"/>
</dbReference>
<keyword evidence="3" id="KW-1185">Reference proteome</keyword>
<protein>
    <submittedName>
        <fullName evidence="2">DNA repair nucleotidyltransferase</fullName>
    </submittedName>
</protein>
<evidence type="ECO:0000256" key="1">
    <source>
        <dbReference type="ARBA" id="ARBA00022763"/>
    </source>
</evidence>
<reference evidence="2 3" key="1">
    <citation type="submission" date="2015-10" db="EMBL/GenBank/DDBJ databases">
        <title>Genome sequencing and analysis of members of genus Stenotrophomonas.</title>
        <authorList>
            <person name="Patil P.P."/>
            <person name="Midha S."/>
            <person name="Patil P.B."/>
        </authorList>
    </citation>
    <scope>NUCLEOTIDE SEQUENCE [LARGE SCALE GENOMIC DNA]</scope>
    <source>
        <strain evidence="2 3">JCM 9942</strain>
    </source>
</reference>
<evidence type="ECO:0000313" key="2">
    <source>
        <dbReference type="EMBL" id="KRG43949.1"/>
    </source>
</evidence>
<dbReference type="PANTHER" id="PTHR35369:SF2">
    <property type="entry name" value="BLR3025 PROTEIN"/>
    <property type="match status" value="1"/>
</dbReference>
<dbReference type="SUPFAM" id="SSF56672">
    <property type="entry name" value="DNA/RNA polymerases"/>
    <property type="match status" value="1"/>
</dbReference>
<comment type="caution">
    <text evidence="2">The sequence shown here is derived from an EMBL/GenBank/DDBJ whole genome shotgun (WGS) entry which is preliminary data.</text>
</comment>
<evidence type="ECO:0000313" key="3">
    <source>
        <dbReference type="Proteomes" id="UP000050836"/>
    </source>
</evidence>
<dbReference type="GO" id="GO:0006281">
    <property type="term" value="P:DNA repair"/>
    <property type="evidence" value="ECO:0007669"/>
    <property type="project" value="TreeGrafter"/>
</dbReference>
<proteinExistence type="predicted"/>
<dbReference type="InterPro" id="IPR050356">
    <property type="entry name" value="SulA_CellDiv_inhibitor"/>
</dbReference>
<name>A0A0R0AG80_9GAMM</name>
<dbReference type="EMBL" id="LLXS01000010">
    <property type="protein sequence ID" value="KRG43949.1"/>
    <property type="molecule type" value="Genomic_DNA"/>
</dbReference>
<dbReference type="PANTHER" id="PTHR35369">
    <property type="entry name" value="BLR3025 PROTEIN-RELATED"/>
    <property type="match status" value="1"/>
</dbReference>
<dbReference type="CDD" id="cd03468">
    <property type="entry name" value="PolY_like"/>
    <property type="match status" value="1"/>
</dbReference>
<dbReference type="InterPro" id="IPR043502">
    <property type="entry name" value="DNA/RNA_pol_sf"/>
</dbReference>